<sequence length="427" mass="44766">MTLRSRGLRPAIITALAVSIMTTIVSAGATNSSAAPAFGLKQWVGSWSAASSVPGPANPAPFAGFNDQSVRSIVRTSISGDSVRLRFANTFGDRHITIGHTTVALPNAATPERTDVDSATIREVTFGGSPTTLVPKGAEIVSDPIAMTVAALQELVVTSHLPTPTGPPTFHNVASAQTYVGAGDQAATAVGTGFTVVRTNIYFLTGVDVQTWKALGSIVVLGDSIVDGAFSQFNGYTRWSDRLAERLQAEKPLGPFELGVLNEGIGGNQLTHDGSEVGAAGSPGLGVNGLARLDRDIFGQAAVRAAFVCLGINDIQLSNDPAERVIAGLKQAALQVRERGLIAIGCTMTPFEGYVNWSPEKEATRQAVNTWLLGSNDFNGVMDFDAVMKDPAQPTKLKAEWDSGDHIHPNPAGYTAMGNAIPLRLFG</sequence>
<dbReference type="Proteomes" id="UP000587527">
    <property type="component" value="Unassembled WGS sequence"/>
</dbReference>
<keyword evidence="4" id="KW-1185">Reference proteome</keyword>
<dbReference type="CDD" id="cd01830">
    <property type="entry name" value="XynE_like"/>
    <property type="match status" value="1"/>
</dbReference>
<dbReference type="InterPro" id="IPR053140">
    <property type="entry name" value="GDSL_Rv0518-like"/>
</dbReference>
<evidence type="ECO:0000313" key="3">
    <source>
        <dbReference type="EMBL" id="MBB5874090.1"/>
    </source>
</evidence>
<comment type="caution">
    <text evidence="3">The sequence shown here is derived from an EMBL/GenBank/DDBJ whole genome shotgun (WGS) entry which is preliminary data.</text>
</comment>
<dbReference type="RefSeq" id="WP_184845914.1">
    <property type="nucleotide sequence ID" value="NZ_JACHMN010000003.1"/>
</dbReference>
<dbReference type="AlphaFoldDB" id="A0A841C560"/>
<dbReference type="Gene3D" id="3.40.50.1110">
    <property type="entry name" value="SGNH hydrolase"/>
    <property type="match status" value="1"/>
</dbReference>
<accession>A0A841C560</accession>
<dbReference type="EMBL" id="JACHMN010000003">
    <property type="protein sequence ID" value="MBB5874090.1"/>
    <property type="molecule type" value="Genomic_DNA"/>
</dbReference>
<feature type="domain" description="SGNH hydrolase-type esterase" evidence="2">
    <location>
        <begin position="220"/>
        <end position="415"/>
    </location>
</feature>
<reference evidence="3 4" key="1">
    <citation type="submission" date="2020-08" db="EMBL/GenBank/DDBJ databases">
        <title>Sequencing the genomes of 1000 actinobacteria strains.</title>
        <authorList>
            <person name="Klenk H.-P."/>
        </authorList>
    </citation>
    <scope>NUCLEOTIDE SEQUENCE [LARGE SCALE GENOMIC DNA]</scope>
    <source>
        <strain evidence="3 4">DSM 45362</strain>
    </source>
</reference>
<dbReference type="Pfam" id="PF13472">
    <property type="entry name" value="Lipase_GDSL_2"/>
    <property type="match status" value="1"/>
</dbReference>
<dbReference type="PANTHER" id="PTHR43784">
    <property type="entry name" value="GDSL-LIKE LIPASE/ACYLHYDROLASE, PUTATIVE (AFU_ORTHOLOGUE AFUA_2G00820)-RELATED"/>
    <property type="match status" value="1"/>
</dbReference>
<dbReference type="InterPro" id="IPR036514">
    <property type="entry name" value="SGNH_hydro_sf"/>
</dbReference>
<dbReference type="InterPro" id="IPR013830">
    <property type="entry name" value="SGNH_hydro"/>
</dbReference>
<evidence type="ECO:0000259" key="2">
    <source>
        <dbReference type="Pfam" id="PF13472"/>
    </source>
</evidence>
<dbReference type="PANTHER" id="PTHR43784:SF2">
    <property type="entry name" value="GDSL-LIKE LIPASE_ACYLHYDROLASE, PUTATIVE (AFU_ORTHOLOGUE AFUA_2G00820)-RELATED"/>
    <property type="match status" value="1"/>
</dbReference>
<feature type="chain" id="PRO_5038517955" evidence="1">
    <location>
        <begin position="28"/>
        <end position="427"/>
    </location>
</feature>
<keyword evidence="1" id="KW-0732">Signal</keyword>
<proteinExistence type="predicted"/>
<protein>
    <submittedName>
        <fullName evidence="3">Lysophospholipase L1-like esterase</fullName>
    </submittedName>
</protein>
<organism evidence="3 4">
    <name type="scientific">Allocatelliglobosispora scoriae</name>
    <dbReference type="NCBI Taxonomy" id="643052"/>
    <lineage>
        <taxon>Bacteria</taxon>
        <taxon>Bacillati</taxon>
        <taxon>Actinomycetota</taxon>
        <taxon>Actinomycetes</taxon>
        <taxon>Micromonosporales</taxon>
        <taxon>Micromonosporaceae</taxon>
        <taxon>Allocatelliglobosispora</taxon>
    </lineage>
</organism>
<evidence type="ECO:0000313" key="4">
    <source>
        <dbReference type="Proteomes" id="UP000587527"/>
    </source>
</evidence>
<feature type="signal peptide" evidence="1">
    <location>
        <begin position="1"/>
        <end position="27"/>
    </location>
</feature>
<gene>
    <name evidence="3" type="ORF">F4553_007524</name>
</gene>
<evidence type="ECO:0000256" key="1">
    <source>
        <dbReference type="SAM" id="SignalP"/>
    </source>
</evidence>
<dbReference type="SUPFAM" id="SSF52266">
    <property type="entry name" value="SGNH hydrolase"/>
    <property type="match status" value="1"/>
</dbReference>
<name>A0A841C560_9ACTN</name>